<evidence type="ECO:0000313" key="10">
    <source>
        <dbReference type="Proteomes" id="UP001149165"/>
    </source>
</evidence>
<evidence type="ECO:0000256" key="4">
    <source>
        <dbReference type="ARBA" id="ARBA00023125"/>
    </source>
</evidence>
<keyword evidence="1" id="KW-0479">Metal-binding</keyword>
<reference evidence="9" key="1">
    <citation type="submission" date="2022-11" db="EMBL/GenBank/DDBJ databases">
        <authorList>
            <person name="Petersen C."/>
        </authorList>
    </citation>
    <scope>NUCLEOTIDE SEQUENCE</scope>
    <source>
        <strain evidence="9">IBT 30069</strain>
    </source>
</reference>
<dbReference type="GO" id="GO:0003677">
    <property type="term" value="F:DNA binding"/>
    <property type="evidence" value="ECO:0007669"/>
    <property type="project" value="UniProtKB-KW"/>
</dbReference>
<evidence type="ECO:0000256" key="2">
    <source>
        <dbReference type="ARBA" id="ARBA00022833"/>
    </source>
</evidence>
<organism evidence="9 10">
    <name type="scientific">Penicillium angulare</name>
    <dbReference type="NCBI Taxonomy" id="116970"/>
    <lineage>
        <taxon>Eukaryota</taxon>
        <taxon>Fungi</taxon>
        <taxon>Dikarya</taxon>
        <taxon>Ascomycota</taxon>
        <taxon>Pezizomycotina</taxon>
        <taxon>Eurotiomycetes</taxon>
        <taxon>Eurotiomycetidae</taxon>
        <taxon>Eurotiales</taxon>
        <taxon>Aspergillaceae</taxon>
        <taxon>Penicillium</taxon>
    </lineage>
</organism>
<evidence type="ECO:0000256" key="1">
    <source>
        <dbReference type="ARBA" id="ARBA00022723"/>
    </source>
</evidence>
<dbReference type="InterPro" id="IPR001138">
    <property type="entry name" value="Zn2Cys6_DnaBD"/>
</dbReference>
<protein>
    <recommendedName>
        <fullName evidence="8">Zn(2)-C6 fungal-type domain-containing protein</fullName>
    </recommendedName>
</protein>
<dbReference type="GO" id="GO:0008270">
    <property type="term" value="F:zinc ion binding"/>
    <property type="evidence" value="ECO:0007669"/>
    <property type="project" value="InterPro"/>
</dbReference>
<dbReference type="GO" id="GO:0000981">
    <property type="term" value="F:DNA-binding transcription factor activity, RNA polymerase II-specific"/>
    <property type="evidence" value="ECO:0007669"/>
    <property type="project" value="InterPro"/>
</dbReference>
<gene>
    <name evidence="9" type="ORF">N7456_013374</name>
</gene>
<dbReference type="InterPro" id="IPR021858">
    <property type="entry name" value="Fun_TF"/>
</dbReference>
<dbReference type="Gene3D" id="4.10.240.10">
    <property type="entry name" value="Zn(2)-C6 fungal-type DNA-binding domain"/>
    <property type="match status" value="1"/>
</dbReference>
<proteinExistence type="predicted"/>
<evidence type="ECO:0000259" key="8">
    <source>
        <dbReference type="Pfam" id="PF00172"/>
    </source>
</evidence>
<evidence type="ECO:0000256" key="5">
    <source>
        <dbReference type="ARBA" id="ARBA00023163"/>
    </source>
</evidence>
<dbReference type="InterPro" id="IPR052360">
    <property type="entry name" value="Transcr_Regulatory_Proteins"/>
</dbReference>
<reference evidence="9" key="2">
    <citation type="journal article" date="2023" name="IMA Fungus">
        <title>Comparative genomic study of the Penicillium genus elucidates a diverse pangenome and 15 lateral gene transfer events.</title>
        <authorList>
            <person name="Petersen C."/>
            <person name="Sorensen T."/>
            <person name="Nielsen M.R."/>
            <person name="Sondergaard T.E."/>
            <person name="Sorensen J.L."/>
            <person name="Fitzpatrick D.A."/>
            <person name="Frisvad J.C."/>
            <person name="Nielsen K.L."/>
        </authorList>
    </citation>
    <scope>NUCLEOTIDE SEQUENCE</scope>
    <source>
        <strain evidence="9">IBT 30069</strain>
    </source>
</reference>
<keyword evidence="5" id="KW-0804">Transcription</keyword>
<keyword evidence="10" id="KW-1185">Reference proteome</keyword>
<keyword evidence="7" id="KW-0472">Membrane</keyword>
<comment type="caution">
    <text evidence="9">The sequence shown here is derived from an EMBL/GenBank/DDBJ whole genome shotgun (WGS) entry which is preliminary data.</text>
</comment>
<evidence type="ECO:0000256" key="7">
    <source>
        <dbReference type="SAM" id="Phobius"/>
    </source>
</evidence>
<evidence type="ECO:0000256" key="3">
    <source>
        <dbReference type="ARBA" id="ARBA00023015"/>
    </source>
</evidence>
<evidence type="ECO:0000313" key="9">
    <source>
        <dbReference type="EMBL" id="KAJ5081136.1"/>
    </source>
</evidence>
<dbReference type="InterPro" id="IPR036864">
    <property type="entry name" value="Zn2-C6_fun-type_DNA-bd_sf"/>
</dbReference>
<keyword evidence="2" id="KW-0862">Zinc</keyword>
<keyword evidence="6" id="KW-0539">Nucleus</keyword>
<dbReference type="PANTHER" id="PTHR36206:SF14">
    <property type="entry name" value="ZN(2)-C6 FUNGAL-TYPE DOMAIN-CONTAINING PROTEIN-RELATED"/>
    <property type="match status" value="1"/>
</dbReference>
<keyword evidence="3" id="KW-0805">Transcription regulation</keyword>
<keyword evidence="4" id="KW-0238">DNA-binding</keyword>
<dbReference type="EMBL" id="JAPQKH010000011">
    <property type="protein sequence ID" value="KAJ5081136.1"/>
    <property type="molecule type" value="Genomic_DNA"/>
</dbReference>
<dbReference type="SUPFAM" id="SSF57701">
    <property type="entry name" value="Zn2/Cys6 DNA-binding domain"/>
    <property type="match status" value="1"/>
</dbReference>
<dbReference type="Pfam" id="PF11951">
    <property type="entry name" value="Fungal_trans_2"/>
    <property type="match status" value="1"/>
</dbReference>
<keyword evidence="7" id="KW-0812">Transmembrane</keyword>
<sequence>MDYRTRKVKCDEEKPYCLRCRTSIRFCSYDNAFEAPGPASILRTYSPLDLSLRENREEVALKYYFERVGPAIGGCFDVSFWQGIVLETCRSERAVCDAIIAISGLYEDGDRLARTSTVSTATELGPKQREALRWYCRSISQIRRQIKKNATDMYIALVTCILYICIEALQGHYENALHLYDQGASLIAALPDRRDSDASWNSSVLRDVIVPLFLRLGTFALVTTRYPIKNSSAIIAFTETALCTPDDYRTMIISLIAETMLLRREANRQTRAGEVVSRSPLFQSRQWDLQSKLQRWRVDFAIWGEKDSSFARTAFAATLLSWHAAISVMISSCLKQHETEYDMHFGQFQSIVSWSKHILDLSATPGRSQSPFTFEMGVGMPLFFTTVKCRHPTLRRDALDLLRQAPSVQGFFNCPLWAALAEKVLEIEEGQLSEVRKRVPLKGRHLSLPPREDELVMVAPEEWYPSTADRQQELIPENYRVHDYGTFRLASSRLRDGLSSDEAKTFLRFTRNRRSAKGEWYLEELFCMMS</sequence>
<feature type="transmembrane region" description="Helical" evidence="7">
    <location>
        <begin position="153"/>
        <end position="173"/>
    </location>
</feature>
<dbReference type="PANTHER" id="PTHR36206">
    <property type="entry name" value="ASPERCRYPTIN BIOSYNTHESIS CLUSTER-SPECIFIC TRANSCRIPTION REGULATOR ATNN-RELATED"/>
    <property type="match status" value="1"/>
</dbReference>
<dbReference type="Proteomes" id="UP001149165">
    <property type="component" value="Unassembled WGS sequence"/>
</dbReference>
<feature type="domain" description="Zn(2)-C6 fungal-type" evidence="8">
    <location>
        <begin position="4"/>
        <end position="32"/>
    </location>
</feature>
<evidence type="ECO:0000256" key="6">
    <source>
        <dbReference type="ARBA" id="ARBA00023242"/>
    </source>
</evidence>
<accession>A0A9W9JTI0</accession>
<dbReference type="OrthoDB" id="3145928at2759"/>
<keyword evidence="7" id="KW-1133">Transmembrane helix</keyword>
<dbReference type="Pfam" id="PF00172">
    <property type="entry name" value="Zn_clus"/>
    <property type="match status" value="1"/>
</dbReference>
<dbReference type="CDD" id="cd00067">
    <property type="entry name" value="GAL4"/>
    <property type="match status" value="1"/>
</dbReference>
<dbReference type="AlphaFoldDB" id="A0A9W9JTI0"/>
<name>A0A9W9JTI0_9EURO</name>